<feature type="transmembrane region" description="Helical" evidence="1">
    <location>
        <begin position="203"/>
        <end position="224"/>
    </location>
</feature>
<sequence>MVVVYWPRHLWTSEASVASPACVRLSPDAVCVVAIDSEASSDLQLFPPDSKSRRIVLFDAEVAALGGFSSLHSPQLLERIGRQFADQNNEEKAKQQVKERPSPTSKGAAAFFKWLLETVAHYVISLPFALLLIVADAFQRTVKEFQMPSWMVAGGDKSLADLSTFLAVFAYQLHNTASLPRKLRKIYAIREQRRLSRQEKAKLLEVCNWICFMLLDVVLGRLMFRYMSELVISTFQSAEISPITVINFLRDNVEWLMGAPAGFKLNKPLASILGNGILLWLDLWSFTFAELLPRCDVGMWLEVVFSYLGVTLQTTLLADLVNLTTWHLHWVYLYFAKLNRLQFGLFASLSKLFLGQKINVLRHRVDSCEYDVGQLLLGTLLFTILAFLVTTNLVFFVFFAAVRGTVVLISLTLWLPVVALSTLPLASLIYRVWTPHFFVIGMQLQLLDCSATTFSSTITLDNVGARCRKPQVDIQNRRALRRVFASWDTNATESCTGAYFELVPVVCYKYIKKA</sequence>
<protein>
    <recommendedName>
        <fullName evidence="4">Phosphatidylinositol N-acetylglucosaminyltransferase subunit Q</fullName>
    </recommendedName>
</protein>
<feature type="transmembrane region" description="Helical" evidence="1">
    <location>
        <begin position="413"/>
        <end position="433"/>
    </location>
</feature>
<dbReference type="AlphaFoldDB" id="A0A8T1X1J2"/>
<evidence type="ECO:0000256" key="1">
    <source>
        <dbReference type="SAM" id="Phobius"/>
    </source>
</evidence>
<gene>
    <name evidence="2" type="ORF">PHYBOEH_007018</name>
</gene>
<feature type="transmembrane region" description="Helical" evidence="1">
    <location>
        <begin position="375"/>
        <end position="401"/>
    </location>
</feature>
<keyword evidence="1" id="KW-0812">Transmembrane</keyword>
<comment type="caution">
    <text evidence="2">The sequence shown here is derived from an EMBL/GenBank/DDBJ whole genome shotgun (WGS) entry which is preliminary data.</text>
</comment>
<dbReference type="InterPro" id="IPR007720">
    <property type="entry name" value="PigQ/GPI1"/>
</dbReference>
<dbReference type="GO" id="GO:0006506">
    <property type="term" value="P:GPI anchor biosynthetic process"/>
    <property type="evidence" value="ECO:0007669"/>
    <property type="project" value="InterPro"/>
</dbReference>
<dbReference type="GO" id="GO:0016020">
    <property type="term" value="C:membrane"/>
    <property type="evidence" value="ECO:0007669"/>
    <property type="project" value="InterPro"/>
</dbReference>
<keyword evidence="3" id="KW-1185">Reference proteome</keyword>
<dbReference type="EMBL" id="JAGDFL010000038">
    <property type="protein sequence ID" value="KAG7400112.1"/>
    <property type="molecule type" value="Genomic_DNA"/>
</dbReference>
<evidence type="ECO:0008006" key="4">
    <source>
        <dbReference type="Google" id="ProtNLM"/>
    </source>
</evidence>
<dbReference type="Pfam" id="PF05024">
    <property type="entry name" value="Gpi1"/>
    <property type="match status" value="1"/>
</dbReference>
<dbReference type="OrthoDB" id="70250at2759"/>
<dbReference type="Proteomes" id="UP000693981">
    <property type="component" value="Unassembled WGS sequence"/>
</dbReference>
<keyword evidence="1" id="KW-0472">Membrane</keyword>
<proteinExistence type="predicted"/>
<organism evidence="2 3">
    <name type="scientific">Phytophthora boehmeriae</name>
    <dbReference type="NCBI Taxonomy" id="109152"/>
    <lineage>
        <taxon>Eukaryota</taxon>
        <taxon>Sar</taxon>
        <taxon>Stramenopiles</taxon>
        <taxon>Oomycota</taxon>
        <taxon>Peronosporomycetes</taxon>
        <taxon>Peronosporales</taxon>
        <taxon>Peronosporaceae</taxon>
        <taxon>Phytophthora</taxon>
    </lineage>
</organism>
<feature type="transmembrane region" description="Helical" evidence="1">
    <location>
        <begin position="299"/>
        <end position="318"/>
    </location>
</feature>
<evidence type="ECO:0000313" key="2">
    <source>
        <dbReference type="EMBL" id="KAG7400112.1"/>
    </source>
</evidence>
<dbReference type="PANTHER" id="PTHR21329:SF3">
    <property type="entry name" value="PHOSPHATIDYLINOSITOL N-ACETYLGLUCOSAMINYLTRANSFERASE SUBUNIT Q"/>
    <property type="match status" value="1"/>
</dbReference>
<accession>A0A8T1X1J2</accession>
<name>A0A8T1X1J2_9STRA</name>
<reference evidence="2" key="1">
    <citation type="submission" date="2021-02" db="EMBL/GenBank/DDBJ databases">
        <authorList>
            <person name="Palmer J.M."/>
        </authorList>
    </citation>
    <scope>NUCLEOTIDE SEQUENCE</scope>
    <source>
        <strain evidence="2">SCRP23</strain>
    </source>
</reference>
<evidence type="ECO:0000313" key="3">
    <source>
        <dbReference type="Proteomes" id="UP000693981"/>
    </source>
</evidence>
<keyword evidence="1" id="KW-1133">Transmembrane helix</keyword>
<dbReference type="PANTHER" id="PTHR21329">
    <property type="entry name" value="PHOSPHATIDYLINOSITOL N-ACETYLGLUCOSAMINYLTRANSFERASE SUBUNIT Q-RELATED"/>
    <property type="match status" value="1"/>
</dbReference>
<dbReference type="GO" id="GO:0005783">
    <property type="term" value="C:endoplasmic reticulum"/>
    <property type="evidence" value="ECO:0007669"/>
    <property type="project" value="TreeGrafter"/>
</dbReference>
<feature type="transmembrane region" description="Helical" evidence="1">
    <location>
        <begin position="119"/>
        <end position="138"/>
    </location>
</feature>
<feature type="transmembrane region" description="Helical" evidence="1">
    <location>
        <begin position="272"/>
        <end position="292"/>
    </location>
</feature>